<reference evidence="2" key="1">
    <citation type="submission" date="2020-10" db="EMBL/GenBank/DDBJ databases">
        <authorList>
            <person name="Gilroy R."/>
        </authorList>
    </citation>
    <scope>NUCLEOTIDE SEQUENCE</scope>
    <source>
        <strain evidence="2">ChiSxjej2B14-6234</strain>
    </source>
</reference>
<evidence type="ECO:0000313" key="3">
    <source>
        <dbReference type="Proteomes" id="UP000886887"/>
    </source>
</evidence>
<keyword evidence="1" id="KW-0812">Transmembrane</keyword>
<protein>
    <submittedName>
        <fullName evidence="2">DUF1622 domain-containing protein</fullName>
    </submittedName>
</protein>
<feature type="transmembrane region" description="Helical" evidence="1">
    <location>
        <begin position="6"/>
        <end position="32"/>
    </location>
</feature>
<gene>
    <name evidence="2" type="ORF">IAB73_10850</name>
</gene>
<accession>A0A9D0ZCH8</accession>
<dbReference type="EMBL" id="DVFJ01000037">
    <property type="protein sequence ID" value="HIQ72691.1"/>
    <property type="molecule type" value="Genomic_DNA"/>
</dbReference>
<evidence type="ECO:0000313" key="2">
    <source>
        <dbReference type="EMBL" id="HIQ72691.1"/>
    </source>
</evidence>
<proteinExistence type="predicted"/>
<dbReference type="Pfam" id="PF07784">
    <property type="entry name" value="DUF1622"/>
    <property type="match status" value="1"/>
</dbReference>
<name>A0A9D0ZCH8_9FIRM</name>
<reference evidence="2" key="2">
    <citation type="journal article" date="2021" name="PeerJ">
        <title>Extensive microbial diversity within the chicken gut microbiome revealed by metagenomics and culture.</title>
        <authorList>
            <person name="Gilroy R."/>
            <person name="Ravi A."/>
            <person name="Getino M."/>
            <person name="Pursley I."/>
            <person name="Horton D.L."/>
            <person name="Alikhan N.F."/>
            <person name="Baker D."/>
            <person name="Gharbi K."/>
            <person name="Hall N."/>
            <person name="Watson M."/>
            <person name="Adriaenssens E.M."/>
            <person name="Foster-Nyarko E."/>
            <person name="Jarju S."/>
            <person name="Secka A."/>
            <person name="Antonio M."/>
            <person name="Oren A."/>
            <person name="Chaudhuri R.R."/>
            <person name="La Ragione R."/>
            <person name="Hildebrand F."/>
            <person name="Pallen M.J."/>
        </authorList>
    </citation>
    <scope>NUCLEOTIDE SEQUENCE</scope>
    <source>
        <strain evidence="2">ChiSxjej2B14-6234</strain>
    </source>
</reference>
<comment type="caution">
    <text evidence="2">The sequence shown here is derived from an EMBL/GenBank/DDBJ whole genome shotgun (WGS) entry which is preliminary data.</text>
</comment>
<dbReference type="AlphaFoldDB" id="A0A9D0ZCH8"/>
<organism evidence="2 3">
    <name type="scientific">Candidatus Onthenecus intestinigallinarum</name>
    <dbReference type="NCBI Taxonomy" id="2840875"/>
    <lineage>
        <taxon>Bacteria</taxon>
        <taxon>Bacillati</taxon>
        <taxon>Bacillota</taxon>
        <taxon>Clostridia</taxon>
        <taxon>Eubacteriales</taxon>
        <taxon>Candidatus Onthenecus</taxon>
    </lineage>
</organism>
<sequence>MDQLELYFSIGITLTIHLLELMGVVIIILGAIRDFFCFFSRRGSNIRLDLAQSMALGLEFKLGGEILRTVIARDWNEILTVGAIIILRGALNFLIHWEIRHLQHDDEILHETLEPHKNAQPDKA</sequence>
<dbReference type="InterPro" id="IPR012427">
    <property type="entry name" value="DUF1622"/>
</dbReference>
<keyword evidence="1" id="KW-1133">Transmembrane helix</keyword>
<dbReference type="PANTHER" id="PTHR38468:SF1">
    <property type="entry name" value="SLL0939 PROTEIN"/>
    <property type="match status" value="1"/>
</dbReference>
<dbReference type="Proteomes" id="UP000886887">
    <property type="component" value="Unassembled WGS sequence"/>
</dbReference>
<dbReference type="PANTHER" id="PTHR38468">
    <property type="entry name" value="SLL0939 PROTEIN"/>
    <property type="match status" value="1"/>
</dbReference>
<evidence type="ECO:0000256" key="1">
    <source>
        <dbReference type="SAM" id="Phobius"/>
    </source>
</evidence>
<keyword evidence="1" id="KW-0472">Membrane</keyword>